<evidence type="ECO:0000256" key="3">
    <source>
        <dbReference type="ARBA" id="ARBA00023054"/>
    </source>
</evidence>
<dbReference type="Pfam" id="PF10186">
    <property type="entry name" value="ATG14"/>
    <property type="match status" value="1"/>
</dbReference>
<dbReference type="PANTHER" id="PTHR15157">
    <property type="entry name" value="UV RADIATION RESISTANCE-ASSOCIATED GENE PROTEIN"/>
    <property type="match status" value="1"/>
</dbReference>
<keyword evidence="3 4" id="KW-0175">Coiled coil</keyword>
<dbReference type="GO" id="GO:0032991">
    <property type="term" value="C:protein-containing complex"/>
    <property type="evidence" value="ECO:0007669"/>
    <property type="project" value="UniProtKB-ARBA"/>
</dbReference>
<proteinExistence type="inferred from homology"/>
<reference evidence="6" key="1">
    <citation type="submission" date="2021-03" db="EMBL/GenBank/DDBJ databases">
        <authorList>
            <person name="Tagirdzhanova G."/>
        </authorList>
    </citation>
    <scope>NUCLEOTIDE SEQUENCE</scope>
</reference>
<evidence type="ECO:0000256" key="1">
    <source>
        <dbReference type="ARBA" id="ARBA00009574"/>
    </source>
</evidence>
<evidence type="ECO:0000313" key="7">
    <source>
        <dbReference type="Proteomes" id="UP000664169"/>
    </source>
</evidence>
<dbReference type="GO" id="GO:0005768">
    <property type="term" value="C:endosome"/>
    <property type="evidence" value="ECO:0007669"/>
    <property type="project" value="TreeGrafter"/>
</dbReference>
<comment type="caution">
    <text evidence="6">The sequence shown here is derived from an EMBL/GenBank/DDBJ whole genome shotgun (WGS) entry which is preliminary data.</text>
</comment>
<feature type="coiled-coil region" evidence="4">
    <location>
        <begin position="317"/>
        <end position="355"/>
    </location>
</feature>
<accession>A0A8H3EJI4</accession>
<dbReference type="PANTHER" id="PTHR15157:SF5">
    <property type="entry name" value="UV RADIATION RESISTANCE-ASSOCIATED GENE PROTEIN"/>
    <property type="match status" value="1"/>
</dbReference>
<dbReference type="GO" id="GO:0000323">
    <property type="term" value="C:lytic vacuole"/>
    <property type="evidence" value="ECO:0007669"/>
    <property type="project" value="TreeGrafter"/>
</dbReference>
<sequence length="600" mass="67285">MSRFLPSNRKIRHLHGISLRNLALAKLSQPRGQAIDDEYIPTTLSSPSKILAQREGRLGHSQSFADLKSSAIEEEGLEGSANGNAANGSPQKVKGKRRQTLRRRSTLSWSHETPENRQRLLQEAVADRRLDSFFTLHRAGDNEPLYISEVKHKSMNADFQHFDLSTVKGFSRLDHVTVKVWATKNGGQFGQLLETDVNLPSLVWLGKNLEDFELSFAKNAIVFHMSDGVYTLMDYIPNIQSFLSSNLAQPPARRVATLPLQETSSFDALMKLKDLAECIDDAINTQASICTQIETFIQKSQSQTATVEALALRDSAAQKTRNAANKERREVEGLREEKTRRLKSLESRRTDIAAQRVAQDVAGLGLKDEQITFERIKQEQERIRYERTGQFRRVAQELLNVFPIEPIEDHFLCFKINDLYLPNAQVFEDEITYNGPPMDADTTAAALGFVAQVVVRLELYLGIALPYEPFPCGSTSTIFDPLSPAKELGLGSSSGSVNGWNRMMAEGSAKNTGLTLPTPESHPFRLFPLYRHGSQSKRFRWAIYLLNKDIEELMQHSGCKVIDPRTTLANLKYLLSVLASGQGEMPRRKIGIVKGLDARS</sequence>
<feature type="compositionally biased region" description="Basic residues" evidence="5">
    <location>
        <begin position="93"/>
        <end position="105"/>
    </location>
</feature>
<evidence type="ECO:0000256" key="5">
    <source>
        <dbReference type="SAM" id="MobiDB-lite"/>
    </source>
</evidence>
<dbReference type="AlphaFoldDB" id="A0A8H3EJI4"/>
<gene>
    <name evidence="6" type="ORF">GOMPHAMPRED_004749</name>
</gene>
<evidence type="ECO:0000313" key="6">
    <source>
        <dbReference type="EMBL" id="CAF9906498.1"/>
    </source>
</evidence>
<evidence type="ECO:0000256" key="2">
    <source>
        <dbReference type="ARBA" id="ARBA00013807"/>
    </source>
</evidence>
<dbReference type="EMBL" id="CAJPDQ010000003">
    <property type="protein sequence ID" value="CAF9906498.1"/>
    <property type="molecule type" value="Genomic_DNA"/>
</dbReference>
<protein>
    <recommendedName>
        <fullName evidence="2">Autophagy-related protein 14</fullName>
    </recommendedName>
</protein>
<comment type="similarity">
    <text evidence="1">Belongs to the ATG14 family.</text>
</comment>
<organism evidence="6 7">
    <name type="scientific">Gomphillus americanus</name>
    <dbReference type="NCBI Taxonomy" id="1940652"/>
    <lineage>
        <taxon>Eukaryota</taxon>
        <taxon>Fungi</taxon>
        <taxon>Dikarya</taxon>
        <taxon>Ascomycota</taxon>
        <taxon>Pezizomycotina</taxon>
        <taxon>Lecanoromycetes</taxon>
        <taxon>OSLEUM clade</taxon>
        <taxon>Ostropomycetidae</taxon>
        <taxon>Ostropales</taxon>
        <taxon>Graphidaceae</taxon>
        <taxon>Gomphilloideae</taxon>
        <taxon>Gomphillus</taxon>
    </lineage>
</organism>
<evidence type="ECO:0000256" key="4">
    <source>
        <dbReference type="SAM" id="Coils"/>
    </source>
</evidence>
<dbReference type="OrthoDB" id="72772at2759"/>
<dbReference type="Proteomes" id="UP000664169">
    <property type="component" value="Unassembled WGS sequence"/>
</dbReference>
<name>A0A8H3EJI4_9LECA</name>
<feature type="compositionally biased region" description="Polar residues" evidence="5">
    <location>
        <begin position="81"/>
        <end position="90"/>
    </location>
</feature>
<dbReference type="GO" id="GO:0000149">
    <property type="term" value="F:SNARE binding"/>
    <property type="evidence" value="ECO:0007669"/>
    <property type="project" value="TreeGrafter"/>
</dbReference>
<keyword evidence="7" id="KW-1185">Reference proteome</keyword>
<dbReference type="InterPro" id="IPR018791">
    <property type="entry name" value="UV_resistance/autophagy_Atg14"/>
</dbReference>
<dbReference type="GO" id="GO:0035493">
    <property type="term" value="P:SNARE complex assembly"/>
    <property type="evidence" value="ECO:0007669"/>
    <property type="project" value="TreeGrafter"/>
</dbReference>
<feature type="region of interest" description="Disordered" evidence="5">
    <location>
        <begin position="78"/>
        <end position="117"/>
    </location>
</feature>